<dbReference type="InterPro" id="IPR051448">
    <property type="entry name" value="CdaR-like_regulators"/>
</dbReference>
<evidence type="ECO:0000313" key="7">
    <source>
        <dbReference type="Proteomes" id="UP000191154"/>
    </source>
</evidence>
<reference evidence="6 7" key="1">
    <citation type="submission" date="2016-05" db="EMBL/GenBank/DDBJ databases">
        <title>Microbial solvent formation.</title>
        <authorList>
            <person name="Poehlein A."/>
            <person name="Montoya Solano J.D."/>
            <person name="Flitsch S."/>
            <person name="Krabben P."/>
            <person name="Duerre P."/>
            <person name="Daniel R."/>
        </authorList>
    </citation>
    <scope>NUCLEOTIDE SEQUENCE [LARGE SCALE GENOMIC DNA]</scope>
    <source>
        <strain evidence="6 7">L1-8</strain>
    </source>
</reference>
<organism evidence="6 7">
    <name type="scientific">Clostridium saccharobutylicum</name>
    <dbReference type="NCBI Taxonomy" id="169679"/>
    <lineage>
        <taxon>Bacteria</taxon>
        <taxon>Bacillati</taxon>
        <taxon>Bacillota</taxon>
        <taxon>Clostridia</taxon>
        <taxon>Eubacteriales</taxon>
        <taxon>Clostridiaceae</taxon>
        <taxon>Clostridium</taxon>
    </lineage>
</organism>
<dbReference type="RefSeq" id="WP_077867247.1">
    <property type="nucleotide sequence ID" value="NZ_LZYZ01000010.1"/>
</dbReference>
<evidence type="ECO:0000313" key="6">
    <source>
        <dbReference type="EMBL" id="OOM06350.1"/>
    </source>
</evidence>
<evidence type="ECO:0000259" key="3">
    <source>
        <dbReference type="Pfam" id="PF07905"/>
    </source>
</evidence>
<evidence type="ECO:0000259" key="5">
    <source>
        <dbReference type="Pfam" id="PF17853"/>
    </source>
</evidence>
<evidence type="ECO:0000259" key="4">
    <source>
        <dbReference type="Pfam" id="PF13556"/>
    </source>
</evidence>
<dbReference type="Pfam" id="PF07905">
    <property type="entry name" value="PucR"/>
    <property type="match status" value="1"/>
</dbReference>
<dbReference type="Pfam" id="PF13556">
    <property type="entry name" value="HTH_30"/>
    <property type="match status" value="1"/>
</dbReference>
<dbReference type="PANTHER" id="PTHR33744:SF1">
    <property type="entry name" value="DNA-BINDING TRANSCRIPTIONAL ACTIVATOR ADER"/>
    <property type="match status" value="1"/>
</dbReference>
<dbReference type="InterPro" id="IPR012914">
    <property type="entry name" value="PucR_dom"/>
</dbReference>
<comment type="similarity">
    <text evidence="1">Belongs to the CdaR family.</text>
</comment>
<feature type="domain" description="Purine catabolism PurC-like" evidence="3">
    <location>
        <begin position="7"/>
        <end position="130"/>
    </location>
</feature>
<feature type="domain" description="CdaR GGDEF-like" evidence="5">
    <location>
        <begin position="156"/>
        <end position="289"/>
    </location>
</feature>
<protein>
    <submittedName>
        <fullName evidence="6">Purine catabolism regulatory protein</fullName>
    </submittedName>
</protein>
<dbReference type="AlphaFoldDB" id="A0A1S8MQB5"/>
<dbReference type="PANTHER" id="PTHR33744">
    <property type="entry name" value="CARBOHYDRATE DIACID REGULATOR"/>
    <property type="match status" value="1"/>
</dbReference>
<evidence type="ECO:0000256" key="1">
    <source>
        <dbReference type="ARBA" id="ARBA00006754"/>
    </source>
</evidence>
<accession>A0A1S8MQB5</accession>
<evidence type="ECO:0000256" key="2">
    <source>
        <dbReference type="SAM" id="Coils"/>
    </source>
</evidence>
<feature type="coiled-coil region" evidence="2">
    <location>
        <begin position="233"/>
        <end position="294"/>
    </location>
</feature>
<dbReference type="EMBL" id="LZYZ01000010">
    <property type="protein sequence ID" value="OOM06350.1"/>
    <property type="molecule type" value="Genomic_DNA"/>
</dbReference>
<sequence>MSIMVKDILKLNSLKEIKLIGGSTGIEKCIEWIYVSECLEDPLEGIKWLQGGEIVIITGVGIKNDASILSKLIREISKRNGVGLIVNIGQYIQCIPKESIEVANKLEIPLFTLPWQVRLVEVSKEISNAIILARIEEKSMNHFLNKILFENIEMEASIKERANYFGYNLEGKCCICVIQIKKIEEILKEENLHDKLDMFKIKLILKKIVQDALEKHSIKVPIIDNDDTVIFLNRAQENCMNRLERALKEIQEVISKRVKYLSINVGIGNAYEDLNLMKNSFEEAKMVIETLECQGMNNVIKKYRDIGIYGLLFSIKDKKVLKNYYRQVLGPIIDAQKKNNEISTIQILDVYLKENCNISVAAEKLYLHRNTLTYRIKTIEQLLNCNLHNFDDCLKLKIALYIINVVE</sequence>
<dbReference type="Proteomes" id="UP000191154">
    <property type="component" value="Unassembled WGS sequence"/>
</dbReference>
<dbReference type="InterPro" id="IPR042070">
    <property type="entry name" value="PucR_C-HTH_sf"/>
</dbReference>
<comment type="caution">
    <text evidence="6">The sequence shown here is derived from an EMBL/GenBank/DDBJ whole genome shotgun (WGS) entry which is preliminary data.</text>
</comment>
<keyword evidence="2" id="KW-0175">Coiled coil</keyword>
<dbReference type="Pfam" id="PF17853">
    <property type="entry name" value="GGDEF_2"/>
    <property type="match status" value="1"/>
</dbReference>
<proteinExistence type="inferred from homology"/>
<name>A0A1S8MQB5_CLOSA</name>
<feature type="domain" description="PucR C-terminal helix-turn-helix" evidence="4">
    <location>
        <begin position="346"/>
        <end position="401"/>
    </location>
</feature>
<gene>
    <name evidence="6" type="primary">pucR_2</name>
    <name evidence="6" type="ORF">CLOSAC_42690</name>
</gene>
<dbReference type="Gene3D" id="1.10.10.2840">
    <property type="entry name" value="PucR C-terminal helix-turn-helix domain"/>
    <property type="match status" value="1"/>
</dbReference>
<dbReference type="InterPro" id="IPR025736">
    <property type="entry name" value="PucR_C-HTH_dom"/>
</dbReference>
<dbReference type="InterPro" id="IPR041522">
    <property type="entry name" value="CdaR_GGDEF"/>
</dbReference>